<sequence>MSKLFLIGFSHQDTTSLLPTLQLCFEVTCLELQEASLHTTLATCAKQQPIAVLLNMQHAAASALLKRLSHCYRLPICAVVRASSRDLYLAYRQGADHVVYAEHDGTELLCRLDAMIRARTQPSTGCQRVAEATRTTYWHQQLHHFTQTEQALLTHLARYANQVVSKQDLYAAVFQRELAAHDRSLDAHISNIRKKITSQGLCKRLIKTIRGVGYSYIN</sequence>
<evidence type="ECO:0000256" key="8">
    <source>
        <dbReference type="PROSITE-ProRule" id="PRU01091"/>
    </source>
</evidence>
<evidence type="ECO:0000256" key="2">
    <source>
        <dbReference type="ARBA" id="ARBA00022490"/>
    </source>
</evidence>
<organism evidence="10 11">
    <name type="scientific">Vibrio stylophorae</name>
    <dbReference type="NCBI Taxonomy" id="659351"/>
    <lineage>
        <taxon>Bacteria</taxon>
        <taxon>Pseudomonadati</taxon>
        <taxon>Pseudomonadota</taxon>
        <taxon>Gammaproteobacteria</taxon>
        <taxon>Vibrionales</taxon>
        <taxon>Vibrionaceae</taxon>
        <taxon>Vibrio</taxon>
    </lineage>
</organism>
<dbReference type="PANTHER" id="PTHR48111">
    <property type="entry name" value="REGULATOR OF RPOS"/>
    <property type="match status" value="1"/>
</dbReference>
<keyword evidence="3" id="KW-0597">Phosphoprotein</keyword>
<dbReference type="InterPro" id="IPR036388">
    <property type="entry name" value="WH-like_DNA-bd_sf"/>
</dbReference>
<evidence type="ECO:0000313" key="10">
    <source>
        <dbReference type="EMBL" id="CAH0535423.1"/>
    </source>
</evidence>
<evidence type="ECO:0000256" key="1">
    <source>
        <dbReference type="ARBA" id="ARBA00004496"/>
    </source>
</evidence>
<comment type="subcellular location">
    <subcellularLocation>
        <location evidence="1">Cytoplasm</location>
    </subcellularLocation>
</comment>
<dbReference type="RefSeq" id="WP_237468276.1">
    <property type="nucleotide sequence ID" value="NZ_CAKLDI010000002.1"/>
</dbReference>
<evidence type="ECO:0000259" key="9">
    <source>
        <dbReference type="PROSITE" id="PS51755"/>
    </source>
</evidence>
<dbReference type="InterPro" id="IPR039420">
    <property type="entry name" value="WalR-like"/>
</dbReference>
<dbReference type="Gene3D" id="1.10.10.10">
    <property type="entry name" value="Winged helix-like DNA-binding domain superfamily/Winged helix DNA-binding domain"/>
    <property type="match status" value="1"/>
</dbReference>
<evidence type="ECO:0000313" key="11">
    <source>
        <dbReference type="Proteomes" id="UP000838672"/>
    </source>
</evidence>
<gene>
    <name evidence="10" type="ORF">VST7929_02996</name>
</gene>
<accession>A0ABM8ZXH6</accession>
<proteinExistence type="predicted"/>
<evidence type="ECO:0000256" key="7">
    <source>
        <dbReference type="ARBA" id="ARBA00023163"/>
    </source>
</evidence>
<dbReference type="InterPro" id="IPR001867">
    <property type="entry name" value="OmpR/PhoB-type_DNA-bd"/>
</dbReference>
<evidence type="ECO:0000256" key="5">
    <source>
        <dbReference type="ARBA" id="ARBA00023015"/>
    </source>
</evidence>
<dbReference type="Pfam" id="PF00486">
    <property type="entry name" value="Trans_reg_C"/>
    <property type="match status" value="1"/>
</dbReference>
<feature type="domain" description="OmpR/PhoB-type" evidence="9">
    <location>
        <begin position="119"/>
        <end position="218"/>
    </location>
</feature>
<keyword evidence="7" id="KW-0804">Transcription</keyword>
<dbReference type="SMART" id="SM00862">
    <property type="entry name" value="Trans_reg_C"/>
    <property type="match status" value="1"/>
</dbReference>
<keyword evidence="11" id="KW-1185">Reference proteome</keyword>
<comment type="caution">
    <text evidence="10">The sequence shown here is derived from an EMBL/GenBank/DDBJ whole genome shotgun (WGS) entry which is preliminary data.</text>
</comment>
<dbReference type="SUPFAM" id="SSF46894">
    <property type="entry name" value="C-terminal effector domain of the bipartite response regulators"/>
    <property type="match status" value="1"/>
</dbReference>
<evidence type="ECO:0000256" key="3">
    <source>
        <dbReference type="ARBA" id="ARBA00022553"/>
    </source>
</evidence>
<name>A0ABM8ZXH6_9VIBR</name>
<keyword evidence="2" id="KW-0963">Cytoplasm</keyword>
<dbReference type="CDD" id="cd00383">
    <property type="entry name" value="trans_reg_C"/>
    <property type="match status" value="1"/>
</dbReference>
<dbReference type="PROSITE" id="PS51755">
    <property type="entry name" value="OMPR_PHOB"/>
    <property type="match status" value="1"/>
</dbReference>
<dbReference type="EMBL" id="CAKLDI010000002">
    <property type="protein sequence ID" value="CAH0535423.1"/>
    <property type="molecule type" value="Genomic_DNA"/>
</dbReference>
<evidence type="ECO:0000256" key="6">
    <source>
        <dbReference type="ARBA" id="ARBA00023125"/>
    </source>
</evidence>
<feature type="DNA-binding region" description="OmpR/PhoB-type" evidence="8">
    <location>
        <begin position="119"/>
        <end position="218"/>
    </location>
</feature>
<dbReference type="PANTHER" id="PTHR48111:SF39">
    <property type="entry name" value="TRANSCRIPTIONAL REGULATORY PROTEIN CPXR"/>
    <property type="match status" value="1"/>
</dbReference>
<keyword evidence="6 8" id="KW-0238">DNA-binding</keyword>
<reference evidence="10" key="1">
    <citation type="submission" date="2021-11" db="EMBL/GenBank/DDBJ databases">
        <authorList>
            <person name="Rodrigo-Torres L."/>
            <person name="Arahal R. D."/>
            <person name="Lucena T."/>
        </authorList>
    </citation>
    <scope>NUCLEOTIDE SEQUENCE</scope>
    <source>
        <strain evidence="10">CECT 7929</strain>
    </source>
</reference>
<dbReference type="InterPro" id="IPR016032">
    <property type="entry name" value="Sig_transdc_resp-reg_C-effctor"/>
</dbReference>
<keyword evidence="5" id="KW-0805">Transcription regulation</keyword>
<evidence type="ECO:0000256" key="4">
    <source>
        <dbReference type="ARBA" id="ARBA00023012"/>
    </source>
</evidence>
<protein>
    <recommendedName>
        <fullName evidence="9">OmpR/PhoB-type domain-containing protein</fullName>
    </recommendedName>
</protein>
<keyword evidence="4" id="KW-0902">Two-component regulatory system</keyword>
<dbReference type="Proteomes" id="UP000838672">
    <property type="component" value="Unassembled WGS sequence"/>
</dbReference>